<organism evidence="2 3">
    <name type="scientific">Lineolata rhizophorae</name>
    <dbReference type="NCBI Taxonomy" id="578093"/>
    <lineage>
        <taxon>Eukaryota</taxon>
        <taxon>Fungi</taxon>
        <taxon>Dikarya</taxon>
        <taxon>Ascomycota</taxon>
        <taxon>Pezizomycotina</taxon>
        <taxon>Dothideomycetes</taxon>
        <taxon>Dothideomycetes incertae sedis</taxon>
        <taxon>Lineolatales</taxon>
        <taxon>Lineolataceae</taxon>
        <taxon>Lineolata</taxon>
    </lineage>
</organism>
<gene>
    <name evidence="2" type="ORF">BDY21DRAFT_378629</name>
</gene>
<dbReference type="EMBL" id="MU001678">
    <property type="protein sequence ID" value="KAF2458179.1"/>
    <property type="molecule type" value="Genomic_DNA"/>
</dbReference>
<evidence type="ECO:0000256" key="1">
    <source>
        <dbReference type="SAM" id="MobiDB-lite"/>
    </source>
</evidence>
<sequence>MRKANKANKVDSDHTQKPTELSWLQHNPREVVQRGRTLEDLQNAWNLCFALKNQPVLVCAGESPTFEELRHAYTQYKRMEESPYAIKVLSRAGRRYYLVRFYKSYKQKRLEAGEVPGKHSKVKAEFIAKMFPKDQKRQKHTQRDCQDPIRSFNCQIASK</sequence>
<evidence type="ECO:0000313" key="2">
    <source>
        <dbReference type="EMBL" id="KAF2458179.1"/>
    </source>
</evidence>
<feature type="region of interest" description="Disordered" evidence="1">
    <location>
        <begin position="1"/>
        <end position="21"/>
    </location>
</feature>
<reference evidence="2" key="1">
    <citation type="journal article" date="2020" name="Stud. Mycol.">
        <title>101 Dothideomycetes genomes: a test case for predicting lifestyles and emergence of pathogens.</title>
        <authorList>
            <person name="Haridas S."/>
            <person name="Albert R."/>
            <person name="Binder M."/>
            <person name="Bloem J."/>
            <person name="Labutti K."/>
            <person name="Salamov A."/>
            <person name="Andreopoulos B."/>
            <person name="Baker S."/>
            <person name="Barry K."/>
            <person name="Bills G."/>
            <person name="Bluhm B."/>
            <person name="Cannon C."/>
            <person name="Castanera R."/>
            <person name="Culley D."/>
            <person name="Daum C."/>
            <person name="Ezra D."/>
            <person name="Gonzalez J."/>
            <person name="Henrissat B."/>
            <person name="Kuo A."/>
            <person name="Liang C."/>
            <person name="Lipzen A."/>
            <person name="Lutzoni F."/>
            <person name="Magnuson J."/>
            <person name="Mondo S."/>
            <person name="Nolan M."/>
            <person name="Ohm R."/>
            <person name="Pangilinan J."/>
            <person name="Park H.-J."/>
            <person name="Ramirez L."/>
            <person name="Alfaro M."/>
            <person name="Sun H."/>
            <person name="Tritt A."/>
            <person name="Yoshinaga Y."/>
            <person name="Zwiers L.-H."/>
            <person name="Turgeon B."/>
            <person name="Goodwin S."/>
            <person name="Spatafora J."/>
            <person name="Crous P."/>
            <person name="Grigoriev I."/>
        </authorList>
    </citation>
    <scope>NUCLEOTIDE SEQUENCE</scope>
    <source>
        <strain evidence="2">ATCC 16933</strain>
    </source>
</reference>
<dbReference type="AlphaFoldDB" id="A0A6A6P2S3"/>
<proteinExistence type="predicted"/>
<dbReference type="Proteomes" id="UP000799766">
    <property type="component" value="Unassembled WGS sequence"/>
</dbReference>
<protein>
    <submittedName>
        <fullName evidence="2">Uncharacterized protein</fullName>
    </submittedName>
</protein>
<keyword evidence="3" id="KW-1185">Reference proteome</keyword>
<feature type="compositionally biased region" description="Basic and acidic residues" evidence="1">
    <location>
        <begin position="8"/>
        <end position="17"/>
    </location>
</feature>
<evidence type="ECO:0000313" key="3">
    <source>
        <dbReference type="Proteomes" id="UP000799766"/>
    </source>
</evidence>
<accession>A0A6A6P2S3</accession>
<name>A0A6A6P2S3_9PEZI</name>